<gene>
    <name evidence="2" type="ORF">RED65_13847</name>
</gene>
<evidence type="ECO:0000313" key="3">
    <source>
        <dbReference type="Proteomes" id="UP000004263"/>
    </source>
</evidence>
<dbReference type="RefSeq" id="WP_007017930.1">
    <property type="nucleotide sequence ID" value="NZ_CH724115.1"/>
</dbReference>
<evidence type="ECO:0000256" key="1">
    <source>
        <dbReference type="SAM" id="SignalP"/>
    </source>
</evidence>
<dbReference type="HOGENOM" id="CLU_1853169_0_0_6"/>
<organism evidence="2 3">
    <name type="scientific">Bermanella marisrubri</name>
    <dbReference type="NCBI Taxonomy" id="207949"/>
    <lineage>
        <taxon>Bacteria</taxon>
        <taxon>Pseudomonadati</taxon>
        <taxon>Pseudomonadota</taxon>
        <taxon>Gammaproteobacteria</taxon>
        <taxon>Oceanospirillales</taxon>
        <taxon>Oceanospirillaceae</taxon>
        <taxon>Bermanella</taxon>
    </lineage>
</organism>
<reference evidence="2 3" key="1">
    <citation type="submission" date="2006-03" db="EMBL/GenBank/DDBJ databases">
        <authorList>
            <person name="Pinhassi J."/>
            <person name="Pedros-Alio C."/>
            <person name="Ferriera S."/>
            <person name="Johnson J."/>
            <person name="Kravitz S."/>
            <person name="Halpern A."/>
            <person name="Remington K."/>
            <person name="Beeson K."/>
            <person name="Tran B."/>
            <person name="Rogers Y.-H."/>
            <person name="Friedman R."/>
            <person name="Venter J.C."/>
        </authorList>
    </citation>
    <scope>NUCLEOTIDE SEQUENCE [LARGE SCALE GENOMIC DNA]</scope>
    <source>
        <strain evidence="2 3">RED65</strain>
    </source>
</reference>
<comment type="caution">
    <text evidence="2">The sequence shown here is derived from an EMBL/GenBank/DDBJ whole genome shotgun (WGS) entry which is preliminary data.</text>
</comment>
<evidence type="ECO:0000313" key="2">
    <source>
        <dbReference type="EMBL" id="EAT11849.1"/>
    </source>
</evidence>
<name>Q1N125_9GAMM</name>
<protein>
    <submittedName>
        <fullName evidence="2">Uncharacterized protein</fullName>
    </submittedName>
</protein>
<proteinExistence type="predicted"/>
<dbReference type="Proteomes" id="UP000004263">
    <property type="component" value="Unassembled WGS sequence"/>
</dbReference>
<sequence length="147" mass="16133">MKSGLPKIASMVFALGAAFVSPLTLAAEGDPIIYELSVSTDSDWTSIKIRDDAEWVNAPPGKTISLNGRDGVKAMTISPKKVYLRAAGRDEITMNLFVESKNSVLGLELCKGRSSSYVWISSEQSVQKNDTKEREYCSKYALVLKLH</sequence>
<accession>Q1N125</accession>
<dbReference type="EMBL" id="AAQH01000012">
    <property type="protein sequence ID" value="EAT11849.1"/>
    <property type="molecule type" value="Genomic_DNA"/>
</dbReference>
<dbReference type="AlphaFoldDB" id="Q1N125"/>
<feature type="chain" id="PRO_5004194713" evidence="1">
    <location>
        <begin position="27"/>
        <end position="147"/>
    </location>
</feature>
<keyword evidence="3" id="KW-1185">Reference proteome</keyword>
<keyword evidence="1" id="KW-0732">Signal</keyword>
<feature type="signal peptide" evidence="1">
    <location>
        <begin position="1"/>
        <end position="26"/>
    </location>
</feature>